<feature type="domain" description="GIL1/IRKI C-terminal" evidence="4">
    <location>
        <begin position="425"/>
        <end position="476"/>
    </location>
</feature>
<dbReference type="Pfam" id="PF04859">
    <property type="entry name" value="DUF641"/>
    <property type="match status" value="1"/>
</dbReference>
<gene>
    <name evidence="5" type="ORF">Cni_G10745</name>
</gene>
<feature type="region of interest" description="Disordered" evidence="2">
    <location>
        <begin position="39"/>
        <end position="81"/>
    </location>
</feature>
<dbReference type="GO" id="GO:0009639">
    <property type="term" value="P:response to red or far red light"/>
    <property type="evidence" value="ECO:0007669"/>
    <property type="project" value="InterPro"/>
</dbReference>
<protein>
    <submittedName>
        <fullName evidence="5">IRK-interacting protein-like</fullName>
    </submittedName>
</protein>
<dbReference type="AlphaFoldDB" id="A0AAQ3QA65"/>
<reference evidence="5 6" key="1">
    <citation type="submission" date="2023-10" db="EMBL/GenBank/DDBJ databases">
        <title>Chromosome-scale genome assembly provides insights into flower coloration mechanisms of Canna indica.</title>
        <authorList>
            <person name="Li C."/>
        </authorList>
    </citation>
    <scope>NUCLEOTIDE SEQUENCE [LARGE SCALE GENOMIC DNA]</scope>
    <source>
        <tissue evidence="5">Flower</tissue>
    </source>
</reference>
<dbReference type="PANTHER" id="PTHR31161">
    <property type="entry name" value="PROTEIN GRAVITROPIC IN THE LIGHT 1"/>
    <property type="match status" value="1"/>
</dbReference>
<feature type="coiled-coil region" evidence="1">
    <location>
        <begin position="167"/>
        <end position="201"/>
    </location>
</feature>
<keyword evidence="6" id="KW-1185">Reference proteome</keyword>
<evidence type="ECO:0000256" key="2">
    <source>
        <dbReference type="SAM" id="MobiDB-lite"/>
    </source>
</evidence>
<accession>A0AAQ3QA65</accession>
<dbReference type="EMBL" id="CP136892">
    <property type="protein sequence ID" value="WOL02026.1"/>
    <property type="molecule type" value="Genomic_DNA"/>
</dbReference>
<evidence type="ECO:0000259" key="4">
    <source>
        <dbReference type="Pfam" id="PF24994"/>
    </source>
</evidence>
<name>A0AAQ3QA65_9LILI</name>
<evidence type="ECO:0000313" key="5">
    <source>
        <dbReference type="EMBL" id="WOL02026.1"/>
    </source>
</evidence>
<feature type="compositionally biased region" description="Basic and acidic residues" evidence="2">
    <location>
        <begin position="41"/>
        <end position="55"/>
    </location>
</feature>
<dbReference type="InterPro" id="IPR056813">
    <property type="entry name" value="GIL1_IRKI_C"/>
</dbReference>
<organism evidence="5 6">
    <name type="scientific">Canna indica</name>
    <name type="common">Indian-shot</name>
    <dbReference type="NCBI Taxonomy" id="4628"/>
    <lineage>
        <taxon>Eukaryota</taxon>
        <taxon>Viridiplantae</taxon>
        <taxon>Streptophyta</taxon>
        <taxon>Embryophyta</taxon>
        <taxon>Tracheophyta</taxon>
        <taxon>Spermatophyta</taxon>
        <taxon>Magnoliopsida</taxon>
        <taxon>Liliopsida</taxon>
        <taxon>Zingiberales</taxon>
        <taxon>Cannaceae</taxon>
        <taxon>Canna</taxon>
    </lineage>
</organism>
<dbReference type="Pfam" id="PF24994">
    <property type="entry name" value="GIL1_IRKI_C"/>
    <property type="match status" value="1"/>
</dbReference>
<keyword evidence="1" id="KW-0175">Coiled coil</keyword>
<dbReference type="GO" id="GO:0009959">
    <property type="term" value="P:negative gravitropism"/>
    <property type="evidence" value="ECO:0007669"/>
    <property type="project" value="InterPro"/>
</dbReference>
<dbReference type="InterPro" id="IPR006943">
    <property type="entry name" value="DUF641_pln"/>
</dbReference>
<dbReference type="Proteomes" id="UP001327560">
    <property type="component" value="Chromosome 3"/>
</dbReference>
<evidence type="ECO:0000313" key="6">
    <source>
        <dbReference type="Proteomes" id="UP001327560"/>
    </source>
</evidence>
<dbReference type="InterPro" id="IPR040225">
    <property type="entry name" value="GIL1-like"/>
</dbReference>
<sequence>MANKVTTISDLLQRVASSCLTHRLPAGHAFEDCDCDCEEGGGDRDEKTKVKTKEEKEEDEEEHGLRIWEEDGPPASATPGASHKARIREMECFMHEVFDAVSSVKRAYVGLQKAHSPWDPDNMRVADASVVAEFRKLGRLRDRFRRECFSPSSAAAGQTAAPLRDAVAPYEAAIDDLKRQLKAKEAENENLKEKLRSAGLGSSGRRGRLHSGKRVGCVAVLGTSGTPTPELFEAHMERVKSASKSFTAHLLSLMRSARWDISAAVRSVIEGGGGDGAEDRPPAIPNFEPRHAKYALEAYVNRKVFQGFENETFYLEGSLSSLINPAEFRRDCFAQFRDMRGMEPEQLLGILPGCPFGRFAAAKYLAIVHAKMEESLFGGGAEQRRQVLAGNHPRTGFYGEYLRLAKAVWLLHLLAFAIDPAPAHFEASRGAEFQPHYMESVLRFAGGRVPAGSVVGFPVAPGFRFGDGSVVRARVYLVPRTHASASVM</sequence>
<evidence type="ECO:0000259" key="3">
    <source>
        <dbReference type="Pfam" id="PF04859"/>
    </source>
</evidence>
<feature type="domain" description="DUF641" evidence="3">
    <location>
        <begin position="86"/>
        <end position="198"/>
    </location>
</feature>
<evidence type="ECO:0000256" key="1">
    <source>
        <dbReference type="SAM" id="Coils"/>
    </source>
</evidence>
<proteinExistence type="predicted"/>